<comment type="caution">
    <text evidence="2">The sequence shown here is derived from an EMBL/GenBank/DDBJ whole genome shotgun (WGS) entry which is preliminary data.</text>
</comment>
<feature type="compositionally biased region" description="Low complexity" evidence="1">
    <location>
        <begin position="62"/>
        <end position="78"/>
    </location>
</feature>
<sequence>MSWELARRFGPLLKPYVKANVDAEGFLEAEKPGFKHYAVRDSGRGSNFKPAASNVAPRRDAWVAAPAPAQEPASQAGAPPRPPSPSP</sequence>
<reference evidence="2 3" key="1">
    <citation type="journal article" date="2018" name="Plant J.">
        <title>Genome sequences of Chlorella sorokiniana UTEX 1602 and Micractinium conductrix SAG 241.80: implications to maltose excretion by a green alga.</title>
        <authorList>
            <person name="Arriola M.B."/>
            <person name="Velmurugan N."/>
            <person name="Zhang Y."/>
            <person name="Plunkett M.H."/>
            <person name="Hondzo H."/>
            <person name="Barney B.M."/>
        </authorList>
    </citation>
    <scope>NUCLEOTIDE SEQUENCE [LARGE SCALE GENOMIC DNA]</scope>
    <source>
        <strain evidence="2 3">SAG 241.80</strain>
    </source>
</reference>
<proteinExistence type="predicted"/>
<accession>A0A2P6VKH3</accession>
<dbReference type="OrthoDB" id="508889at2759"/>
<protein>
    <submittedName>
        <fullName evidence="2">Copper type ascorbate-dependent N-terminal</fullName>
    </submittedName>
</protein>
<evidence type="ECO:0000313" key="2">
    <source>
        <dbReference type="EMBL" id="PSC74589.1"/>
    </source>
</evidence>
<evidence type="ECO:0000313" key="3">
    <source>
        <dbReference type="Proteomes" id="UP000239649"/>
    </source>
</evidence>
<name>A0A2P6VKH3_9CHLO</name>
<gene>
    <name evidence="2" type="ORF">C2E20_2457</name>
</gene>
<keyword evidence="3" id="KW-1185">Reference proteome</keyword>
<dbReference type="AlphaFoldDB" id="A0A2P6VKH3"/>
<dbReference type="Proteomes" id="UP000239649">
    <property type="component" value="Unassembled WGS sequence"/>
</dbReference>
<organism evidence="2 3">
    <name type="scientific">Micractinium conductrix</name>
    <dbReference type="NCBI Taxonomy" id="554055"/>
    <lineage>
        <taxon>Eukaryota</taxon>
        <taxon>Viridiplantae</taxon>
        <taxon>Chlorophyta</taxon>
        <taxon>core chlorophytes</taxon>
        <taxon>Trebouxiophyceae</taxon>
        <taxon>Chlorellales</taxon>
        <taxon>Chlorellaceae</taxon>
        <taxon>Chlorella clade</taxon>
        <taxon>Micractinium</taxon>
    </lineage>
</organism>
<dbReference type="EMBL" id="LHPF02000004">
    <property type="protein sequence ID" value="PSC74589.1"/>
    <property type="molecule type" value="Genomic_DNA"/>
</dbReference>
<feature type="region of interest" description="Disordered" evidence="1">
    <location>
        <begin position="42"/>
        <end position="87"/>
    </location>
</feature>
<evidence type="ECO:0000256" key="1">
    <source>
        <dbReference type="SAM" id="MobiDB-lite"/>
    </source>
</evidence>